<dbReference type="Pfam" id="PF12973">
    <property type="entry name" value="Cupin_7"/>
    <property type="match status" value="1"/>
</dbReference>
<feature type="domain" description="ChrR-like cupin" evidence="1">
    <location>
        <begin position="26"/>
        <end position="118"/>
    </location>
</feature>
<dbReference type="RefSeq" id="WP_134466335.1">
    <property type="nucleotide sequence ID" value="NZ_JBHMFL010000148.1"/>
</dbReference>
<dbReference type="AlphaFoldDB" id="A0A4Y8MK75"/>
<comment type="caution">
    <text evidence="2">The sequence shown here is derived from an EMBL/GenBank/DDBJ whole genome shotgun (WGS) entry which is preliminary data.</text>
</comment>
<dbReference type="InterPro" id="IPR025979">
    <property type="entry name" value="ChrR-like_cupin_dom"/>
</dbReference>
<dbReference type="Gene3D" id="2.60.120.10">
    <property type="entry name" value="Jelly Rolls"/>
    <property type="match status" value="1"/>
</dbReference>
<dbReference type="GeneID" id="97310746"/>
<dbReference type="SUPFAM" id="SSF51182">
    <property type="entry name" value="RmlC-like cupins"/>
    <property type="match status" value="1"/>
</dbReference>
<reference evidence="2 3" key="1">
    <citation type="submission" date="2019-03" db="EMBL/GenBank/DDBJ databases">
        <title>Complete Genome Sequence of Paraburkholderia dipogonis ICMP 19430T, a Nitrogen-fixing Symbiont of the South African Invasive Legume Dipogon lignosus in New Zealand.</title>
        <authorList>
            <person name="De Meyer S.E."/>
        </authorList>
    </citation>
    <scope>NUCLEOTIDE SEQUENCE [LARGE SCALE GENOMIC DNA]</scope>
    <source>
        <strain evidence="2 3">ICMP 19430</strain>
    </source>
</reference>
<dbReference type="InterPro" id="IPR014710">
    <property type="entry name" value="RmlC-like_jellyroll"/>
</dbReference>
<name>A0A4Y8MK75_9BURK</name>
<organism evidence="2 3">
    <name type="scientific">Paraburkholderia dipogonis</name>
    <dbReference type="NCBI Taxonomy" id="1211383"/>
    <lineage>
        <taxon>Bacteria</taxon>
        <taxon>Pseudomonadati</taxon>
        <taxon>Pseudomonadota</taxon>
        <taxon>Betaproteobacteria</taxon>
        <taxon>Burkholderiales</taxon>
        <taxon>Burkholderiaceae</taxon>
        <taxon>Paraburkholderia</taxon>
    </lineage>
</organism>
<dbReference type="Proteomes" id="UP000297385">
    <property type="component" value="Unassembled WGS sequence"/>
</dbReference>
<dbReference type="EMBL" id="SNVI01000005">
    <property type="protein sequence ID" value="TFE37818.1"/>
    <property type="molecule type" value="Genomic_DNA"/>
</dbReference>
<protein>
    <submittedName>
        <fullName evidence="2">Cupin</fullName>
    </submittedName>
</protein>
<proteinExistence type="predicted"/>
<gene>
    <name evidence="2" type="ORF">E2553_41285</name>
</gene>
<evidence type="ECO:0000313" key="3">
    <source>
        <dbReference type="Proteomes" id="UP000297385"/>
    </source>
</evidence>
<evidence type="ECO:0000313" key="2">
    <source>
        <dbReference type="EMBL" id="TFE37818.1"/>
    </source>
</evidence>
<sequence length="128" mass="14446">MPMNKPHLEFHALDMNEGWKTPPGYPSGIKQKILASDIDEKTKMGSRTRLLRFEPGVFTTKPFVHDHWEEVYLVSGELTVGNDENGEGGETFPAPTYACRPPGAFHGPFRSDTGCILYEIHYYDESGR</sequence>
<dbReference type="InterPro" id="IPR011051">
    <property type="entry name" value="RmlC_Cupin_sf"/>
</dbReference>
<evidence type="ECO:0000259" key="1">
    <source>
        <dbReference type="Pfam" id="PF12973"/>
    </source>
</evidence>
<accession>A0A4Y8MK75</accession>